<evidence type="ECO:0000256" key="1">
    <source>
        <dbReference type="SAM" id="MobiDB-lite"/>
    </source>
</evidence>
<organism evidence="2 3">
    <name type="scientific">Amylocarpus encephaloides</name>
    <dbReference type="NCBI Taxonomy" id="45428"/>
    <lineage>
        <taxon>Eukaryota</taxon>
        <taxon>Fungi</taxon>
        <taxon>Dikarya</taxon>
        <taxon>Ascomycota</taxon>
        <taxon>Pezizomycotina</taxon>
        <taxon>Leotiomycetes</taxon>
        <taxon>Helotiales</taxon>
        <taxon>Helotiales incertae sedis</taxon>
        <taxon>Amylocarpus</taxon>
    </lineage>
</organism>
<reference evidence="2" key="1">
    <citation type="journal article" date="2021" name="IMA Fungus">
        <title>Genomic characterization of three marine fungi, including Emericellopsis atlantica sp. nov. with signatures of a generalist lifestyle and marine biomass degradation.</title>
        <authorList>
            <person name="Hagestad O.C."/>
            <person name="Hou L."/>
            <person name="Andersen J.H."/>
            <person name="Hansen E.H."/>
            <person name="Altermark B."/>
            <person name="Li C."/>
            <person name="Kuhnert E."/>
            <person name="Cox R.J."/>
            <person name="Crous P.W."/>
            <person name="Spatafora J.W."/>
            <person name="Lail K."/>
            <person name="Amirebrahimi M."/>
            <person name="Lipzen A."/>
            <person name="Pangilinan J."/>
            <person name="Andreopoulos W."/>
            <person name="Hayes R.D."/>
            <person name="Ng V."/>
            <person name="Grigoriev I.V."/>
            <person name="Jackson S.A."/>
            <person name="Sutton T.D.S."/>
            <person name="Dobson A.D.W."/>
            <person name="Rama T."/>
        </authorList>
    </citation>
    <scope>NUCLEOTIDE SEQUENCE</scope>
    <source>
        <strain evidence="2">TRa018bII</strain>
    </source>
</reference>
<dbReference type="OrthoDB" id="3439169at2759"/>
<keyword evidence="3" id="KW-1185">Reference proteome</keyword>
<name>A0A9P7YCB3_9HELO</name>
<feature type="region of interest" description="Disordered" evidence="1">
    <location>
        <begin position="101"/>
        <end position="235"/>
    </location>
</feature>
<proteinExistence type="predicted"/>
<dbReference type="AlphaFoldDB" id="A0A9P7YCB3"/>
<feature type="region of interest" description="Disordered" evidence="1">
    <location>
        <begin position="368"/>
        <end position="398"/>
    </location>
</feature>
<dbReference type="Proteomes" id="UP000824998">
    <property type="component" value="Unassembled WGS sequence"/>
</dbReference>
<evidence type="ECO:0000313" key="2">
    <source>
        <dbReference type="EMBL" id="KAG9230597.1"/>
    </source>
</evidence>
<feature type="compositionally biased region" description="Polar residues" evidence="1">
    <location>
        <begin position="177"/>
        <end position="204"/>
    </location>
</feature>
<dbReference type="EMBL" id="MU251659">
    <property type="protein sequence ID" value="KAG9230597.1"/>
    <property type="molecule type" value="Genomic_DNA"/>
</dbReference>
<accession>A0A9P7YCB3</accession>
<protein>
    <submittedName>
        <fullName evidence="2">Uncharacterized protein</fullName>
    </submittedName>
</protein>
<gene>
    <name evidence="2" type="ORF">BJ875DRAFT_546055</name>
</gene>
<feature type="region of interest" description="Disordered" evidence="1">
    <location>
        <begin position="1"/>
        <end position="46"/>
    </location>
</feature>
<sequence length="398" mass="45059">MNPLSTRIRKREAPQRPLPDPYQSSLVSRRRSSRIESRQRSVSISHVLGSYYESPSSLEERPTDPRASQPLKATLYPRVPTSGPVEASAPVPSRAQVQEYIYPPQKHNHQTRKRGPDTSIETGAERPLKRVRLTQRNLKAFENMRGQRRKSTRKMSTGRVSCTTTTTHEDLGPQRYQPKSETLNSESKSTRSKQSISTTDTGFQDATFDNGILNPENSKPHTNLKKSKVQINRTRDTVSLSESKYEKFAHKVRTAPNEQTVLLQTSLLLKEYETDDSRYSKVYNQAFITFLKNVGFNTVLSATQPDMVKGIEMLEFDPFPVRQQLSRATIPTSGTNAITLLHLAREWKGLGKDIILVQTQLTSHRSSVAPSVLAETTDSTSYEYNNEEDPSSQLLTEY</sequence>
<feature type="compositionally biased region" description="Polar residues" evidence="1">
    <location>
        <begin position="368"/>
        <end position="384"/>
    </location>
</feature>
<comment type="caution">
    <text evidence="2">The sequence shown here is derived from an EMBL/GenBank/DDBJ whole genome shotgun (WGS) entry which is preliminary data.</text>
</comment>
<evidence type="ECO:0000313" key="3">
    <source>
        <dbReference type="Proteomes" id="UP000824998"/>
    </source>
</evidence>